<accession>J5QSU8</accession>
<dbReference type="EMBL" id="ALBS01000185">
    <property type="protein sequence ID" value="EJT48923.1"/>
    <property type="molecule type" value="Genomic_DNA"/>
</dbReference>
<dbReference type="KEGG" id="tasa:A1Q1_02018"/>
<comment type="caution">
    <text evidence="1">The sequence shown here is derived from an EMBL/GenBank/DDBJ whole genome shotgun (WGS) entry which is preliminary data.</text>
</comment>
<gene>
    <name evidence="1" type="ORF">A1Q1_02018</name>
</gene>
<dbReference type="HOGENOM" id="CLU_1628231_0_0_1"/>
<dbReference type="RefSeq" id="XP_014180501.1">
    <property type="nucleotide sequence ID" value="XM_014325026.1"/>
</dbReference>
<dbReference type="GeneID" id="25985532"/>
<sequence>MPNVWSQFATSAIPAQEEEIAQEPACADPADTTPLYLTMEAMSIGETPEGEPRYLVKAKVCIPEGTQLAAPRISAEPSQEEEFIDIAFLFRLASDGKLELHLHPDSVLTQEQADNLDENFVAVKWEPREEIKMFVTVPDLTVLGFAGPGWPTIDKGKLATAAE</sequence>
<proteinExistence type="predicted"/>
<organism evidence="1 2">
    <name type="scientific">Trichosporon asahii var. asahii (strain ATCC 90039 / CBS 2479 / JCM 2466 / KCTC 7840 / NBRC 103889/ NCYC 2677 / UAMH 7654)</name>
    <name type="common">Yeast</name>
    <dbReference type="NCBI Taxonomy" id="1186058"/>
    <lineage>
        <taxon>Eukaryota</taxon>
        <taxon>Fungi</taxon>
        <taxon>Dikarya</taxon>
        <taxon>Basidiomycota</taxon>
        <taxon>Agaricomycotina</taxon>
        <taxon>Tremellomycetes</taxon>
        <taxon>Trichosporonales</taxon>
        <taxon>Trichosporonaceae</taxon>
        <taxon>Trichosporon</taxon>
    </lineage>
</organism>
<dbReference type="VEuPathDB" id="FungiDB:A1Q1_02018"/>
<reference evidence="1 2" key="1">
    <citation type="journal article" date="2012" name="Eukaryot. Cell">
        <title>Draft genome sequence of CBS 2479, the standard type strain of Trichosporon asahii.</title>
        <authorList>
            <person name="Yang R.Y."/>
            <person name="Li H.T."/>
            <person name="Zhu H."/>
            <person name="Zhou G.P."/>
            <person name="Wang M."/>
            <person name="Wang L."/>
        </authorList>
    </citation>
    <scope>NUCLEOTIDE SEQUENCE [LARGE SCALE GENOMIC DNA]</scope>
    <source>
        <strain evidence="2">ATCC 90039 / CBS 2479 / JCM 2466 / KCTC 7840 / NCYC 2677 / UAMH 7654</strain>
    </source>
</reference>
<protein>
    <submittedName>
        <fullName evidence="1">Uncharacterized protein</fullName>
    </submittedName>
</protein>
<evidence type="ECO:0000313" key="1">
    <source>
        <dbReference type="EMBL" id="EJT48923.1"/>
    </source>
</evidence>
<dbReference type="Proteomes" id="UP000002748">
    <property type="component" value="Unassembled WGS sequence"/>
</dbReference>
<name>J5QSU8_TRIAS</name>
<dbReference type="AlphaFoldDB" id="J5QSU8"/>
<evidence type="ECO:0000313" key="2">
    <source>
        <dbReference type="Proteomes" id="UP000002748"/>
    </source>
</evidence>